<dbReference type="GO" id="GO:0016020">
    <property type="term" value="C:membrane"/>
    <property type="evidence" value="ECO:0007669"/>
    <property type="project" value="InterPro"/>
</dbReference>
<name>F1DF71_PLAFA</name>
<dbReference type="Pfam" id="PF05424">
    <property type="entry name" value="Duffy_binding"/>
    <property type="match status" value="1"/>
</dbReference>
<accession>F1DF71</accession>
<sequence>LHLCNKNMEKKGTTKITDSSKAKNDLLLDVCMAAYYEGDSIKTHYPPYQNKYVDVGSTICTVLARSFADIGDIVRGKDLFRGNQQESARRKQLENKLKDIFGDIYKELTTTATSDKNVALQKRYGSDKNNDFFQLREDWWTANRAKVWEAITCKAEQNDKYFRDACSDSGDNRGFSQAQKQCRCDKEKAIKGSGGKAGDVSIVPTYFDYVPQYLR</sequence>
<dbReference type="AlphaFoldDB" id="F1DF71"/>
<dbReference type="Gene3D" id="1.20.1310.20">
    <property type="entry name" value="Duffy-antigen binding domain"/>
    <property type="match status" value="1"/>
</dbReference>
<feature type="domain" description="Duffy-antigen binding" evidence="1">
    <location>
        <begin position="1"/>
        <end position="215"/>
    </location>
</feature>
<dbReference type="GO" id="GO:0046789">
    <property type="term" value="F:host cell surface receptor binding"/>
    <property type="evidence" value="ECO:0007669"/>
    <property type="project" value="InterPro"/>
</dbReference>
<feature type="non-terminal residue" evidence="2">
    <location>
        <position position="215"/>
    </location>
</feature>
<protein>
    <submittedName>
        <fullName evidence="2">Erythrocyte membrane protein 1</fullName>
    </submittedName>
</protein>
<proteinExistence type="predicted"/>
<gene>
    <name evidence="2" type="primary">var-4623</name>
</gene>
<reference evidence="2" key="1">
    <citation type="journal article" date="2011" name="PLoS ONE">
        <title>A Molecular Epidemiological Study of var Gene Diversity to Characterize the Reservoir of Plasmodium falciparum in Humans in Africa.</title>
        <authorList>
            <person name="Chen D.S."/>
            <person name="Barry A.E."/>
            <person name="Leliwa-Sytek A."/>
            <person name="Smith T.-A."/>
            <person name="Peterson I."/>
            <person name="Brown S.M."/>
            <person name="Migot-Nabias F."/>
            <person name="Deloron P."/>
            <person name="Kortok M.M."/>
            <person name="Marsh K."/>
            <person name="Daily J.P."/>
            <person name="Ndiaye D."/>
            <person name="Sarr O."/>
            <person name="Mboup S."/>
            <person name="Day K.P."/>
        </authorList>
    </citation>
    <scope>NUCLEOTIDE SEQUENCE</scope>
    <source>
        <strain evidence="2">PIK45</strain>
    </source>
</reference>
<feature type="non-terminal residue" evidence="2">
    <location>
        <position position="1"/>
    </location>
</feature>
<organism evidence="2">
    <name type="scientific">Plasmodium falciparum</name>
    <name type="common">malaria parasite P. falciparum</name>
    <dbReference type="NCBI Taxonomy" id="5833"/>
    <lineage>
        <taxon>Eukaryota</taxon>
        <taxon>Sar</taxon>
        <taxon>Alveolata</taxon>
        <taxon>Apicomplexa</taxon>
        <taxon>Aconoidasida</taxon>
        <taxon>Haemosporida</taxon>
        <taxon>Plasmodiidae</taxon>
        <taxon>Plasmodium</taxon>
        <taxon>Plasmodium (Laverania)</taxon>
    </lineage>
</organism>
<dbReference type="SUPFAM" id="SSF140924">
    <property type="entry name" value="Duffy binding domain-like"/>
    <property type="match status" value="1"/>
</dbReference>
<dbReference type="InterPro" id="IPR042202">
    <property type="entry name" value="Duffy-ag-bd_sf"/>
</dbReference>
<evidence type="ECO:0000259" key="1">
    <source>
        <dbReference type="Pfam" id="PF05424"/>
    </source>
</evidence>
<evidence type="ECO:0000313" key="2">
    <source>
        <dbReference type="EMBL" id="ADX62013.1"/>
    </source>
</evidence>
<dbReference type="InterPro" id="IPR008602">
    <property type="entry name" value="Duffy-antigen-binding"/>
</dbReference>
<dbReference type="EMBL" id="HQ733806">
    <property type="protein sequence ID" value="ADX62013.1"/>
    <property type="molecule type" value="Genomic_DNA"/>
</dbReference>